<feature type="domain" description="Multi-ubiquitin" evidence="1">
    <location>
        <begin position="2"/>
        <end position="72"/>
    </location>
</feature>
<proteinExistence type="predicted"/>
<evidence type="ECO:0000313" key="3">
    <source>
        <dbReference type="Proteomes" id="UP000472839"/>
    </source>
</evidence>
<gene>
    <name evidence="2" type="ORF">GBG19_03445</name>
</gene>
<dbReference type="Pfam" id="PF14452">
    <property type="entry name" value="Multi_ubiq"/>
    <property type="match status" value="1"/>
</dbReference>
<sequence>MIINGRSKTIIGKEASFLQIVECANINHSITSNTIFTITYKRGTGNKPEGSIVEGDLVKIKEGMIFNVSATDKS</sequence>
<dbReference type="AlphaFoldDB" id="A0A6L4WXV1"/>
<evidence type="ECO:0000259" key="1">
    <source>
        <dbReference type="Pfam" id="PF14452"/>
    </source>
</evidence>
<name>A0A6L4WXV1_9BACT</name>
<organism evidence="2 3">
    <name type="scientific">Poseidonibacter ostreae</name>
    <dbReference type="NCBI Taxonomy" id="2654171"/>
    <lineage>
        <taxon>Bacteria</taxon>
        <taxon>Pseudomonadati</taxon>
        <taxon>Campylobacterota</taxon>
        <taxon>Epsilonproteobacteria</taxon>
        <taxon>Campylobacterales</taxon>
        <taxon>Arcobacteraceae</taxon>
        <taxon>Poseidonibacter</taxon>
    </lineage>
</organism>
<protein>
    <recommendedName>
        <fullName evidence="1">Multi-ubiquitin domain-containing protein</fullName>
    </recommendedName>
</protein>
<reference evidence="2 3" key="1">
    <citation type="submission" date="2019-10" db="EMBL/GenBank/DDBJ databases">
        <title>Poseidonibacter ostreae sp. nov., isolated from the gut of the Ostrea denselamellosa.</title>
        <authorList>
            <person name="Choi A."/>
        </authorList>
    </citation>
    <scope>NUCLEOTIDE SEQUENCE [LARGE SCALE GENOMIC DNA]</scope>
    <source>
        <strain evidence="2 3">SJOD-M-33</strain>
    </source>
</reference>
<comment type="caution">
    <text evidence="2">The sequence shown here is derived from an EMBL/GenBank/DDBJ whole genome shotgun (WGS) entry which is preliminary data.</text>
</comment>
<evidence type="ECO:0000313" key="2">
    <source>
        <dbReference type="EMBL" id="KAB7890368.1"/>
    </source>
</evidence>
<dbReference type="InterPro" id="IPR027802">
    <property type="entry name" value="Multi-ubiquitin_dom"/>
</dbReference>
<dbReference type="EMBL" id="WFKK01000006">
    <property type="protein sequence ID" value="KAB7890368.1"/>
    <property type="molecule type" value="Genomic_DNA"/>
</dbReference>
<accession>A0A6L4WXV1</accession>
<dbReference type="Proteomes" id="UP000472839">
    <property type="component" value="Unassembled WGS sequence"/>
</dbReference>